<evidence type="ECO:0000256" key="1">
    <source>
        <dbReference type="ARBA" id="ARBA00023015"/>
    </source>
</evidence>
<accession>A0ABD2KI24</accession>
<dbReference type="InterPro" id="IPR000536">
    <property type="entry name" value="Nucl_hrmn_rcpt_lig-bd"/>
</dbReference>
<keyword evidence="3" id="KW-0675">Receptor</keyword>
<comment type="caution">
    <text evidence="6">The sequence shown here is derived from an EMBL/GenBank/DDBJ whole genome shotgun (WGS) entry which is preliminary data.</text>
</comment>
<feature type="region of interest" description="Disordered" evidence="4">
    <location>
        <begin position="1"/>
        <end position="22"/>
    </location>
</feature>
<evidence type="ECO:0000313" key="6">
    <source>
        <dbReference type="EMBL" id="KAL3102478.1"/>
    </source>
</evidence>
<dbReference type="Pfam" id="PF00104">
    <property type="entry name" value="Hormone_recep"/>
    <property type="match status" value="1"/>
</dbReference>
<evidence type="ECO:0000256" key="3">
    <source>
        <dbReference type="ARBA" id="ARBA00023170"/>
    </source>
</evidence>
<name>A0ABD2KI24_HETSC</name>
<reference evidence="6 7" key="1">
    <citation type="submission" date="2024-10" db="EMBL/GenBank/DDBJ databases">
        <authorList>
            <person name="Kim D."/>
        </authorList>
    </citation>
    <scope>NUCLEOTIDE SEQUENCE [LARGE SCALE GENOMIC DNA]</scope>
    <source>
        <strain evidence="6">Taebaek</strain>
    </source>
</reference>
<keyword evidence="7" id="KW-1185">Reference proteome</keyword>
<evidence type="ECO:0000259" key="5">
    <source>
        <dbReference type="SMART" id="SM00430"/>
    </source>
</evidence>
<sequence>MKKERVGMMKKTQNNLRKKEKVGSNCKETTSFPQIIRCQEVVDFNQINFLLKIEENFSRIRSSPTQLSDAYINQFTSLEHLINCNENLLAKAQKFSTLPPLPWQGERVQELVQKGGFFSAEKPMYRILDHFLSAGLFKSIPGMASLCPDDKSNLFRSLAMPLCGFISAYFSIQLQSDTVIRPNGLMPFWYMNVPRYTFDRNVKVFITNMYCNALKPFKQLQMNREEFFAHEHLYNECTMYTAILFRLCLRSRHTLEEGLRRFDDLLRLLVHVVWMTDYYGTFAVYMDVFHFRGERKAAMPTAIYPIYCNK</sequence>
<evidence type="ECO:0000256" key="2">
    <source>
        <dbReference type="ARBA" id="ARBA00023163"/>
    </source>
</evidence>
<keyword evidence="1" id="KW-0805">Transcription regulation</keyword>
<dbReference type="Proteomes" id="UP001620645">
    <property type="component" value="Unassembled WGS sequence"/>
</dbReference>
<dbReference type="SUPFAM" id="SSF48508">
    <property type="entry name" value="Nuclear receptor ligand-binding domain"/>
    <property type="match status" value="1"/>
</dbReference>
<dbReference type="InterPro" id="IPR035500">
    <property type="entry name" value="NHR-like_dom_sf"/>
</dbReference>
<gene>
    <name evidence="6" type="ORF">niasHS_001220</name>
</gene>
<dbReference type="EMBL" id="JBICCN010000024">
    <property type="protein sequence ID" value="KAL3102478.1"/>
    <property type="molecule type" value="Genomic_DNA"/>
</dbReference>
<dbReference type="SMART" id="SM00430">
    <property type="entry name" value="HOLI"/>
    <property type="match status" value="1"/>
</dbReference>
<dbReference type="Gene3D" id="1.10.565.10">
    <property type="entry name" value="Retinoid X Receptor"/>
    <property type="match status" value="1"/>
</dbReference>
<proteinExistence type="predicted"/>
<evidence type="ECO:0000313" key="7">
    <source>
        <dbReference type="Proteomes" id="UP001620645"/>
    </source>
</evidence>
<keyword evidence="2" id="KW-0804">Transcription</keyword>
<organism evidence="6 7">
    <name type="scientific">Heterodera schachtii</name>
    <name type="common">Sugarbeet cyst nematode worm</name>
    <name type="synonym">Tylenchus schachtii</name>
    <dbReference type="NCBI Taxonomy" id="97005"/>
    <lineage>
        <taxon>Eukaryota</taxon>
        <taxon>Metazoa</taxon>
        <taxon>Ecdysozoa</taxon>
        <taxon>Nematoda</taxon>
        <taxon>Chromadorea</taxon>
        <taxon>Rhabditida</taxon>
        <taxon>Tylenchina</taxon>
        <taxon>Tylenchomorpha</taxon>
        <taxon>Tylenchoidea</taxon>
        <taxon>Heteroderidae</taxon>
        <taxon>Heteroderinae</taxon>
        <taxon>Heterodera</taxon>
    </lineage>
</organism>
<feature type="domain" description="NR LBD" evidence="5">
    <location>
        <begin position="124"/>
        <end position="276"/>
    </location>
</feature>
<protein>
    <recommendedName>
        <fullName evidence="5">NR LBD domain-containing protein</fullName>
    </recommendedName>
</protein>
<evidence type="ECO:0000256" key="4">
    <source>
        <dbReference type="SAM" id="MobiDB-lite"/>
    </source>
</evidence>
<dbReference type="AlphaFoldDB" id="A0ABD2KI24"/>